<accession>A0A8J3T613</accession>
<proteinExistence type="predicted"/>
<name>A0A8J3T613_9ACTN</name>
<dbReference type="EMBL" id="BOOK01000056">
    <property type="protein sequence ID" value="GII04833.1"/>
    <property type="molecule type" value="Genomic_DNA"/>
</dbReference>
<comment type="caution">
    <text evidence="1">The sequence shown here is derived from an EMBL/GenBank/DDBJ whole genome shotgun (WGS) entry which is preliminary data.</text>
</comment>
<gene>
    <name evidence="1" type="ORF">Pta02_68410</name>
</gene>
<keyword evidence="2" id="KW-1185">Reference proteome</keyword>
<dbReference type="Proteomes" id="UP000634476">
    <property type="component" value="Unassembled WGS sequence"/>
</dbReference>
<dbReference type="AlphaFoldDB" id="A0A8J3T613"/>
<evidence type="ECO:0000313" key="2">
    <source>
        <dbReference type="Proteomes" id="UP000634476"/>
    </source>
</evidence>
<organism evidence="1 2">
    <name type="scientific">Planobispora takensis</name>
    <dbReference type="NCBI Taxonomy" id="1367882"/>
    <lineage>
        <taxon>Bacteria</taxon>
        <taxon>Bacillati</taxon>
        <taxon>Actinomycetota</taxon>
        <taxon>Actinomycetes</taxon>
        <taxon>Streptosporangiales</taxon>
        <taxon>Streptosporangiaceae</taxon>
        <taxon>Planobispora</taxon>
    </lineage>
</organism>
<sequence length="146" mass="16316">MSDLLRAITGEVGPDYGLFTVTESIDGRLVGWPDPPDDRVTAGDDGLAIRADRTGGTVHVRFERWDGPAPVDGWEELWTGWLRSESGLLGVAGWEHEDRHHVEFDLGQSDATWSARVATRILRTAPEDGFPDAFAEVELYKIQLWR</sequence>
<dbReference type="RefSeq" id="WP_203879067.1">
    <property type="nucleotide sequence ID" value="NZ_BOOK01000056.1"/>
</dbReference>
<reference evidence="1" key="1">
    <citation type="submission" date="2021-01" db="EMBL/GenBank/DDBJ databases">
        <title>Whole genome shotgun sequence of Planobispora takensis NBRC 109077.</title>
        <authorList>
            <person name="Komaki H."/>
            <person name="Tamura T."/>
        </authorList>
    </citation>
    <scope>NUCLEOTIDE SEQUENCE</scope>
    <source>
        <strain evidence="1">NBRC 109077</strain>
    </source>
</reference>
<evidence type="ECO:0000313" key="1">
    <source>
        <dbReference type="EMBL" id="GII04833.1"/>
    </source>
</evidence>
<protein>
    <submittedName>
        <fullName evidence="1">Uncharacterized protein</fullName>
    </submittedName>
</protein>